<geneLocation type="plasmid" evidence="1 2">
    <name>pSC138</name>
</geneLocation>
<dbReference type="EMBL" id="AY509004">
    <property type="protein sequence ID" value="AAS76312.1"/>
    <property type="molecule type" value="Genomic_DNA"/>
</dbReference>
<dbReference type="Proteomes" id="UP000000538">
    <property type="component" value="Plasmid pSC138"/>
</dbReference>
<dbReference type="KEGG" id="sec:SCH_028"/>
<name>Q5J453_SALCH</name>
<evidence type="ECO:0000313" key="2">
    <source>
        <dbReference type="Proteomes" id="UP000000538"/>
    </source>
</evidence>
<dbReference type="AlphaFoldDB" id="Q5J453"/>
<evidence type="ECO:0000313" key="1">
    <source>
        <dbReference type="EMBL" id="AAS76312.1"/>
    </source>
</evidence>
<sequence length="128" mass="13649">MNKTKGCLIANFATVPAPLCQPLDDAAQVIKVACQPVHAMHHHGVALADEGQQPFQLGTLGVLARSLVGEHPRHLNTLQLPFRVLVEAADADIADALTLQDASKGKSVRMKSITFDGICQSIGNLTLF</sequence>
<protein>
    <submittedName>
        <fullName evidence="1">Uncharacterized protein</fullName>
    </submittedName>
</protein>
<proteinExistence type="predicted"/>
<reference evidence="1 2" key="1">
    <citation type="journal article" date="2005" name="Nucleic Acids Res.">
        <title>The genome sequence of Salmonella enterica serovar Choleraesuis, a highly invasive and resistant zoonotic pathogen.</title>
        <authorList>
            <person name="Chiu C.H."/>
            <person name="Tang P."/>
            <person name="Chu C."/>
            <person name="Hu S."/>
            <person name="Bao Q."/>
            <person name="Yu J."/>
            <person name="Chou Y.Y."/>
            <person name="Wang H.S."/>
            <person name="Lee Y.S."/>
        </authorList>
    </citation>
    <scope>NUCLEOTIDE SEQUENCE [LARGE SCALE GENOMIC DNA]</scope>
    <source>
        <strain evidence="2">SC-B67</strain>
        <plasmid evidence="2">Plasmid pSC138</plasmid>
    </source>
</reference>
<gene>
    <name evidence="1" type="primary">tnpR</name>
    <name evidence="1" type="ordered locus">SCH_028</name>
</gene>
<organism evidence="1 2">
    <name type="scientific">Salmonella choleraesuis (strain SC-B67)</name>
    <dbReference type="NCBI Taxonomy" id="321314"/>
    <lineage>
        <taxon>Bacteria</taxon>
        <taxon>Pseudomonadati</taxon>
        <taxon>Pseudomonadota</taxon>
        <taxon>Gammaproteobacteria</taxon>
        <taxon>Enterobacterales</taxon>
        <taxon>Enterobacteriaceae</taxon>
        <taxon>Salmonella</taxon>
    </lineage>
</organism>
<accession>Q5J453</accession>
<keyword evidence="1" id="KW-0614">Plasmid</keyword>
<dbReference type="HOGENOM" id="CLU_1957990_0_0_6"/>